<dbReference type="InterPro" id="IPR017853">
    <property type="entry name" value="GH"/>
</dbReference>
<comment type="caution">
    <text evidence="1">The sequence shown here is derived from an EMBL/GenBank/DDBJ whole genome shotgun (WGS) entry which is preliminary data.</text>
</comment>
<dbReference type="EMBL" id="BOQP01000027">
    <property type="protein sequence ID" value="GIM76374.1"/>
    <property type="molecule type" value="Genomic_DNA"/>
</dbReference>
<dbReference type="Proteomes" id="UP000680865">
    <property type="component" value="Unassembled WGS sequence"/>
</dbReference>
<proteinExistence type="predicted"/>
<evidence type="ECO:0000313" key="2">
    <source>
        <dbReference type="Proteomes" id="UP000680865"/>
    </source>
</evidence>
<organism evidence="1 2">
    <name type="scientific">Winogradskya consettensis</name>
    <dbReference type="NCBI Taxonomy" id="113560"/>
    <lineage>
        <taxon>Bacteria</taxon>
        <taxon>Bacillati</taxon>
        <taxon>Actinomycetota</taxon>
        <taxon>Actinomycetes</taxon>
        <taxon>Micromonosporales</taxon>
        <taxon>Micromonosporaceae</taxon>
        <taxon>Winogradskya</taxon>
    </lineage>
</organism>
<dbReference type="AlphaFoldDB" id="A0A919VRS6"/>
<protein>
    <recommendedName>
        <fullName evidence="3">GH26 domain-containing protein</fullName>
    </recommendedName>
</protein>
<reference evidence="1" key="1">
    <citation type="submission" date="2021-03" db="EMBL/GenBank/DDBJ databases">
        <title>Whole genome shotgun sequence of Actinoplanes consettensis NBRC 14913.</title>
        <authorList>
            <person name="Komaki H."/>
            <person name="Tamura T."/>
        </authorList>
    </citation>
    <scope>NUCLEOTIDE SEQUENCE</scope>
    <source>
        <strain evidence="1">NBRC 14913</strain>
    </source>
</reference>
<gene>
    <name evidence="1" type="ORF">Aco04nite_50110</name>
</gene>
<evidence type="ECO:0008006" key="3">
    <source>
        <dbReference type="Google" id="ProtNLM"/>
    </source>
</evidence>
<sequence length="698" mass="73345">MLSFAVAGGGSPAEAAAATPVAGQYVPLTPARIVNLQPVAGAATYSFSPLGKGGVPASGVSAIAYQLHALSATGNGTVTAFPAVAGSSPPGTSNLNFVKDVWADNAVVTKLGTGGQISLYNGSTTAAEADVNVDVVGYYTAAGSSTVGSTYVPLKPVRIVSEKPNAAAAYYDVTPLGQGGVPHSGVTAVVAHVTTTASTAGTLLAFPLGATHPTASDNHYATGGRFTAQTTVKLGTNGTFRIYTTTAVTLWVEIVGYFQDSTGSATGSVFTAVTPARVLGRPVITADTTSTFALAGLGGVPATGSSAVAFNLTAYSESGTLAGGISVYAADEAQPVARQLSYQASTRRWPTQQVSHLSQDGKVAIHNTAAGSVVLLIDVLGYYTPTGLRASGLPWSSGVNPQSQTTERADDFADFRGAKVDNVTLFPRRDNWDTVDDAQWIEDGLPSGFTPARDDLIMTIPLWPGGGVNNAKFTGTQTQWQDLARTIAHADPDAYVRLGWEMNLPNWYWKLTKDNQADWQASFIQAVQWMKAAAPGLRIVYNPNKGADQTCDNECSVQVFEAVRDYVDVYAIDSYDSWNPDTGTAGTDEHFNGYRRLNESLALATANGTKFAVAEWGVACNIYNADPNLNCQWYGHAGGDNPQYIHDYMGWFADNAGDLAYESYFDEPGAYIRSSLSDTPIGPLAPAAYKAEIAANKM</sequence>
<keyword evidence="2" id="KW-1185">Reference proteome</keyword>
<accession>A0A919VRS6</accession>
<dbReference type="SUPFAM" id="SSF51445">
    <property type="entry name" value="(Trans)glycosidases"/>
    <property type="match status" value="1"/>
</dbReference>
<dbReference type="Gene3D" id="3.20.20.80">
    <property type="entry name" value="Glycosidases"/>
    <property type="match status" value="1"/>
</dbReference>
<name>A0A919VRS6_9ACTN</name>
<evidence type="ECO:0000313" key="1">
    <source>
        <dbReference type="EMBL" id="GIM76374.1"/>
    </source>
</evidence>